<protein>
    <recommendedName>
        <fullName evidence="3">N-acetyltransferase domain-containing protein</fullName>
    </recommendedName>
</protein>
<proteinExistence type="predicted"/>
<gene>
    <name evidence="1" type="ORF">QQS39_01765</name>
</gene>
<evidence type="ECO:0008006" key="3">
    <source>
        <dbReference type="Google" id="ProtNLM"/>
    </source>
</evidence>
<dbReference type="RefSeq" id="WP_285805270.1">
    <property type="nucleotide sequence ID" value="NZ_CP127389.1"/>
</dbReference>
<name>A0ABY8YA12_9GAMM</name>
<accession>A0ABY8YA12</accession>
<evidence type="ECO:0000313" key="1">
    <source>
        <dbReference type="EMBL" id="WIV88761.1"/>
    </source>
</evidence>
<dbReference type="Proteomes" id="UP001226651">
    <property type="component" value="Chromosome"/>
</dbReference>
<evidence type="ECO:0000313" key="2">
    <source>
        <dbReference type="Proteomes" id="UP001226651"/>
    </source>
</evidence>
<organism evidence="1 2">
    <name type="scientific">Proteus appendicitidis</name>
    <dbReference type="NCBI Taxonomy" id="3034648"/>
    <lineage>
        <taxon>Bacteria</taxon>
        <taxon>Pseudomonadati</taxon>
        <taxon>Pseudomonadota</taxon>
        <taxon>Gammaproteobacteria</taxon>
        <taxon>Enterobacterales</taxon>
        <taxon>Morganellaceae</taxon>
        <taxon>Proteus</taxon>
    </lineage>
</organism>
<sequence>MSPNFTSSYIKDLSKKPECIKEEITEVFFYLTNEGDLLKITEFTLIGSEYHYYSDIVLMGCSTQDFYSNYSLYLRELGHFDSQIINTLLALEMHEEQDDCLIGRIVYNDFTFIDNLIIKNGKQIKGITILEDYRSIGIARHIYKRLLIKYEYLICDNLQTLGGGSLWVSGMTKIGEVKIYDTLNKTFIDQLNHYGCGVSGIIPWSYHGLSLIDISKWEPRKLSMDCCHHIVNIISKDKIYKIDK</sequence>
<dbReference type="EMBL" id="CP127389">
    <property type="protein sequence ID" value="WIV88761.1"/>
    <property type="molecule type" value="Genomic_DNA"/>
</dbReference>
<keyword evidence="2" id="KW-1185">Reference proteome</keyword>
<reference evidence="1 2" key="1">
    <citation type="submission" date="2023-06" db="EMBL/GenBank/DDBJ databases">
        <title>Proteus appendicitidis sp. nov., isolated from the appendiceal pus of an appendicitis patient in Yongzhou, China.</title>
        <authorList>
            <person name="Cai X."/>
        </authorList>
    </citation>
    <scope>NUCLEOTIDE SEQUENCE [LARGE SCALE GENOMIC DNA]</scope>
    <source>
        <strain evidence="1 2">HZ0627</strain>
    </source>
</reference>